<dbReference type="InterPro" id="IPR010419">
    <property type="entry name" value="CO_DH_gsu"/>
</dbReference>
<protein>
    <submittedName>
        <fullName evidence="1">Carbon monoxide dehydrogenase</fullName>
    </submittedName>
</protein>
<dbReference type="Proteomes" id="UP000533476">
    <property type="component" value="Unassembled WGS sequence"/>
</dbReference>
<proteinExistence type="predicted"/>
<dbReference type="InterPro" id="IPR023393">
    <property type="entry name" value="START-like_dom_sf"/>
</dbReference>
<gene>
    <name evidence="1" type="ORF">HIJ39_10915</name>
</gene>
<dbReference type="Pfam" id="PF06240">
    <property type="entry name" value="COXG"/>
    <property type="match status" value="1"/>
</dbReference>
<comment type="caution">
    <text evidence="1">The sequence shown here is derived from an EMBL/GenBank/DDBJ whole genome shotgun (WGS) entry which is preliminary data.</text>
</comment>
<dbReference type="PANTHER" id="PTHR38588">
    <property type="entry name" value="BLL0334 PROTEIN"/>
    <property type="match status" value="1"/>
</dbReference>
<dbReference type="SUPFAM" id="SSF55961">
    <property type="entry name" value="Bet v1-like"/>
    <property type="match status" value="1"/>
</dbReference>
<keyword evidence="2" id="KW-1185">Reference proteome</keyword>
<organism evidence="1 2">
    <name type="scientific">Sulfobacillus harzensis</name>
    <dbReference type="NCBI Taxonomy" id="2729629"/>
    <lineage>
        <taxon>Bacteria</taxon>
        <taxon>Bacillati</taxon>
        <taxon>Bacillota</taxon>
        <taxon>Clostridia</taxon>
        <taxon>Eubacteriales</taxon>
        <taxon>Clostridiales Family XVII. Incertae Sedis</taxon>
        <taxon>Sulfobacillus</taxon>
    </lineage>
</organism>
<dbReference type="Gene3D" id="3.30.530.20">
    <property type="match status" value="1"/>
</dbReference>
<dbReference type="EMBL" id="JABBVZ010000033">
    <property type="protein sequence ID" value="NMP22859.1"/>
    <property type="molecule type" value="Genomic_DNA"/>
</dbReference>
<dbReference type="RefSeq" id="WP_169099586.1">
    <property type="nucleotide sequence ID" value="NZ_JABBVZ010000033.1"/>
</dbReference>
<name>A0A7Y0L3W8_9FIRM</name>
<dbReference type="PANTHER" id="PTHR38588:SF1">
    <property type="entry name" value="BLL0334 PROTEIN"/>
    <property type="match status" value="1"/>
</dbReference>
<dbReference type="AlphaFoldDB" id="A0A7Y0L3W8"/>
<evidence type="ECO:0000313" key="2">
    <source>
        <dbReference type="Proteomes" id="UP000533476"/>
    </source>
</evidence>
<accession>A0A7Y0L3W8</accession>
<reference evidence="1 2" key="1">
    <citation type="submission" date="2020-04" db="EMBL/GenBank/DDBJ databases">
        <authorList>
            <person name="Zhang R."/>
            <person name="Schippers A."/>
        </authorList>
    </citation>
    <scope>NUCLEOTIDE SEQUENCE [LARGE SCALE GENOMIC DNA]</scope>
    <source>
        <strain evidence="1 2">DSM 109850</strain>
    </source>
</reference>
<evidence type="ECO:0000313" key="1">
    <source>
        <dbReference type="EMBL" id="NMP22859.1"/>
    </source>
</evidence>
<sequence>MEISGRKIIAATPSVCYHLLTDPDTLVDTMPGLTRMESEGENRYVVELVMGVPALRGRYRGVMAIEDAVENQAYRLLLEGEGPLGTIRMELAVHFESVDKGTEVTYQGVATMGSSQAGVAQKILSGATTLLMNQFFNNIAKAAKKAG</sequence>